<reference evidence="2" key="1">
    <citation type="journal article" date="2015" name="Proc. Natl. Acad. Sci. U.S.A.">
        <title>Genome sequencing of adzuki bean (Vigna angularis) provides insight into high starch and low fat accumulation and domestication.</title>
        <authorList>
            <person name="Yang K."/>
            <person name="Tian Z."/>
            <person name="Chen C."/>
            <person name="Luo L."/>
            <person name="Zhao B."/>
            <person name="Wang Z."/>
            <person name="Yu L."/>
            <person name="Li Y."/>
            <person name="Sun Y."/>
            <person name="Li W."/>
            <person name="Chen Y."/>
            <person name="Li Y."/>
            <person name="Zhang Y."/>
            <person name="Ai D."/>
            <person name="Zhao J."/>
            <person name="Shang C."/>
            <person name="Ma Y."/>
            <person name="Wu B."/>
            <person name="Wang M."/>
            <person name="Gao L."/>
            <person name="Sun D."/>
            <person name="Zhang P."/>
            <person name="Guo F."/>
            <person name="Wang W."/>
            <person name="Li Y."/>
            <person name="Wang J."/>
            <person name="Varshney R.K."/>
            <person name="Wang J."/>
            <person name="Ling H.Q."/>
            <person name="Wan P."/>
        </authorList>
    </citation>
    <scope>NUCLEOTIDE SEQUENCE</scope>
    <source>
        <strain evidence="2">cv. Jingnong 6</strain>
    </source>
</reference>
<dbReference type="AlphaFoldDB" id="A0A0L9TJY0"/>
<evidence type="ECO:0000313" key="2">
    <source>
        <dbReference type="Proteomes" id="UP000053144"/>
    </source>
</evidence>
<protein>
    <submittedName>
        <fullName evidence="1">Uncharacterized protein</fullName>
    </submittedName>
</protein>
<dbReference type="EMBL" id="CM003371">
    <property type="protein sequence ID" value="KOM30855.1"/>
    <property type="molecule type" value="Genomic_DNA"/>
</dbReference>
<organism evidence="1 2">
    <name type="scientific">Phaseolus angularis</name>
    <name type="common">Azuki bean</name>
    <name type="synonym">Vigna angularis</name>
    <dbReference type="NCBI Taxonomy" id="3914"/>
    <lineage>
        <taxon>Eukaryota</taxon>
        <taxon>Viridiplantae</taxon>
        <taxon>Streptophyta</taxon>
        <taxon>Embryophyta</taxon>
        <taxon>Tracheophyta</taxon>
        <taxon>Spermatophyta</taxon>
        <taxon>Magnoliopsida</taxon>
        <taxon>eudicotyledons</taxon>
        <taxon>Gunneridae</taxon>
        <taxon>Pentapetalae</taxon>
        <taxon>rosids</taxon>
        <taxon>fabids</taxon>
        <taxon>Fabales</taxon>
        <taxon>Fabaceae</taxon>
        <taxon>Papilionoideae</taxon>
        <taxon>50 kb inversion clade</taxon>
        <taxon>NPAAA clade</taxon>
        <taxon>indigoferoid/millettioid clade</taxon>
        <taxon>Phaseoleae</taxon>
        <taxon>Vigna</taxon>
    </lineage>
</organism>
<dbReference type="Gramene" id="KOM30855">
    <property type="protein sequence ID" value="KOM30855"/>
    <property type="gene ID" value="LR48_Vigan01g041000"/>
</dbReference>
<name>A0A0L9TJY0_PHAAN</name>
<accession>A0A0L9TJY0</accession>
<gene>
    <name evidence="1" type="ORF">LR48_Vigan01g041000</name>
</gene>
<proteinExistence type="predicted"/>
<sequence>MRGVPEMNMQRLENDGEVKMKMMRLEMVSGNVVEVVSECREDGDEVLEMVACKGGKQRLESLLFDGGGAIGILVTLTVAGDDVGRSEVMNMEVKAAFGWLTREMLVMGGGNGVFRLMAMGVEGEWETKSGREYGAAHDAASALLVYLFPARHPPFSKLKIQK</sequence>
<evidence type="ECO:0000313" key="1">
    <source>
        <dbReference type="EMBL" id="KOM30855.1"/>
    </source>
</evidence>
<dbReference type="Proteomes" id="UP000053144">
    <property type="component" value="Chromosome 1"/>
</dbReference>